<accession>A0A0B0D8B0</accession>
<proteinExistence type="predicted"/>
<reference evidence="1 2" key="1">
    <citation type="submission" date="2014-09" db="EMBL/GenBank/DDBJ databases">
        <title>High-quality draft genome sequence of Kocuria marina SO9-6, an actinobacterium isolated from a copper mine.</title>
        <authorList>
            <person name="Castro D.B."/>
            <person name="Pereira L.B."/>
            <person name="Silva M.V."/>
            <person name="Silva B.P."/>
            <person name="Zanardi B.R."/>
            <person name="Carlos C."/>
            <person name="Belgini D.R."/>
            <person name="Limache E.G."/>
            <person name="Lacerda G.V."/>
            <person name="Nery M.B."/>
            <person name="Gomes M.B."/>
            <person name="Souza S."/>
            <person name="Silva T.M."/>
            <person name="Rodrigues V.D."/>
            <person name="Paulino L.C."/>
            <person name="Vicentini R."/>
            <person name="Ferraz L.F."/>
            <person name="Ottoboni L.M."/>
        </authorList>
    </citation>
    <scope>NUCLEOTIDE SEQUENCE [LARGE SCALE GENOMIC DNA]</scope>
    <source>
        <strain evidence="1 2">SO9-6</strain>
    </source>
</reference>
<comment type="caution">
    <text evidence="1">The sequence shown here is derived from an EMBL/GenBank/DDBJ whole genome shotgun (WGS) entry which is preliminary data.</text>
</comment>
<evidence type="ECO:0000313" key="2">
    <source>
        <dbReference type="Proteomes" id="UP000030664"/>
    </source>
</evidence>
<dbReference type="Proteomes" id="UP000030664">
    <property type="component" value="Unassembled WGS sequence"/>
</dbReference>
<protein>
    <submittedName>
        <fullName evidence="1">Uncharacterized protein</fullName>
    </submittedName>
</protein>
<dbReference type="AlphaFoldDB" id="A0A0B0D8B0"/>
<gene>
    <name evidence="1" type="ORF">AS25_07450</name>
</gene>
<dbReference type="EMBL" id="JROM01000022">
    <property type="protein sequence ID" value="KHE74221.1"/>
    <property type="molecule type" value="Genomic_DNA"/>
</dbReference>
<name>A0A0B0D8B0_9MICC</name>
<organism evidence="1 2">
    <name type="scientific">Kocuria marina</name>
    <dbReference type="NCBI Taxonomy" id="223184"/>
    <lineage>
        <taxon>Bacteria</taxon>
        <taxon>Bacillati</taxon>
        <taxon>Actinomycetota</taxon>
        <taxon>Actinomycetes</taxon>
        <taxon>Micrococcales</taxon>
        <taxon>Micrococcaceae</taxon>
        <taxon>Kocuria</taxon>
    </lineage>
</organism>
<evidence type="ECO:0000313" key="1">
    <source>
        <dbReference type="EMBL" id="KHE74221.1"/>
    </source>
</evidence>
<sequence>MHGEQRAAIGGQIVHHPFHETPANTGPTHVRMDGHEVDLRGFGEVASGENDSHGRSVIEGHKTSVAVIRGVRGITVDGFGNSEPLRECLKDPVHGVVVAVFDDVDGHRPSMAGWATGEPPWVSFRRLDRYQHLIPVLMVGGLRSFWCGAVHGLAQTRVAPHRTHSTVTSTTTETEM</sequence>